<name>A0A9X7J3V3_9FIRM</name>
<dbReference type="EMBL" id="PVXL01000046">
    <property type="protein sequence ID" value="PRR72404.1"/>
    <property type="molecule type" value="Genomic_DNA"/>
</dbReference>
<gene>
    <name evidence="6" type="ORF">MOST_21150</name>
</gene>
<dbReference type="SUPFAM" id="SSF51905">
    <property type="entry name" value="FAD/NAD(P)-binding domain"/>
    <property type="match status" value="1"/>
</dbReference>
<dbReference type="Gene3D" id="3.50.50.60">
    <property type="entry name" value="FAD/NAD(P)-binding domain"/>
    <property type="match status" value="1"/>
</dbReference>
<comment type="cofactor">
    <cofactor evidence="1">
        <name>FAD</name>
        <dbReference type="ChEBI" id="CHEBI:57692"/>
    </cofactor>
</comment>
<dbReference type="InterPro" id="IPR057661">
    <property type="entry name" value="RsdA/BaiN/AoA(So)_Rossmann"/>
</dbReference>
<dbReference type="InterPro" id="IPR004792">
    <property type="entry name" value="BaiN-like"/>
</dbReference>
<dbReference type="PANTHER" id="PTHR42887">
    <property type="entry name" value="OS12G0638800 PROTEIN"/>
    <property type="match status" value="1"/>
</dbReference>
<evidence type="ECO:0000256" key="3">
    <source>
        <dbReference type="ARBA" id="ARBA00022827"/>
    </source>
</evidence>
<feature type="domain" description="RsdA/BaiN/AoA(So)-like Rossmann fold-like" evidence="4">
    <location>
        <begin position="1"/>
        <end position="396"/>
    </location>
</feature>
<evidence type="ECO:0000259" key="5">
    <source>
        <dbReference type="Pfam" id="PF22780"/>
    </source>
</evidence>
<keyword evidence="2" id="KW-0285">Flavoprotein</keyword>
<dbReference type="Pfam" id="PF03486">
    <property type="entry name" value="HI0933_like"/>
    <property type="match status" value="1"/>
</dbReference>
<dbReference type="NCBIfam" id="TIGR00275">
    <property type="entry name" value="aminoacetone oxidase family FAD-binding enzyme"/>
    <property type="match status" value="1"/>
</dbReference>
<evidence type="ECO:0000256" key="2">
    <source>
        <dbReference type="ARBA" id="ARBA00022630"/>
    </source>
</evidence>
<dbReference type="Gene3D" id="2.40.30.10">
    <property type="entry name" value="Translation factors"/>
    <property type="match status" value="1"/>
</dbReference>
<dbReference type="InterPro" id="IPR036188">
    <property type="entry name" value="FAD/NAD-bd_sf"/>
</dbReference>
<dbReference type="AlphaFoldDB" id="A0A9X7J3V3"/>
<feature type="domain" description="RsdA/BaiN/AoA(So)-like insert" evidence="5">
    <location>
        <begin position="177"/>
        <end position="343"/>
    </location>
</feature>
<evidence type="ECO:0000259" key="4">
    <source>
        <dbReference type="Pfam" id="PF03486"/>
    </source>
</evidence>
<proteinExistence type="predicted"/>
<evidence type="ECO:0000256" key="1">
    <source>
        <dbReference type="ARBA" id="ARBA00001974"/>
    </source>
</evidence>
<sequence length="434" mass="45868">MMAALAAAGEGARVILLERNDKLGKKLLLTGGGRCNLTNDSSPAECVSNIPGNGKFLYSTLNGFPPARVREFFASLGVPTVVEEEGRVFPASGRSGDVVRAMARALEERGAEIYYATRATGLLLRDGRCSGVVTRRGKIYGRGVIVATGGLSYPATGSTGDGYDLARQAGHHIVGLRPSLVPLESPEGWIRDSRVQGISLKGAGLTLLAGAGRKRVKSIKGDVLFTHFGLSGPGILCLSRHLDGEGNSGPWELVLDFFPGETLEELAERCLRLATGSPARSVKNLLDALLPGRLVPEILARAGINPEGHCGQAGRKGWRQVARVLKGLNIRISGTRPVKEAMVTAGGVDVREVDPRTMASRLVPGLYFAGEVLDVDGYTGGYNLQIAFATGWAAGKGAAMGQRNLAGMAGNHRSLSKKSKVKYWQSVGKDNEPG</sequence>
<evidence type="ECO:0000313" key="6">
    <source>
        <dbReference type="EMBL" id="PRR72404.1"/>
    </source>
</evidence>
<dbReference type="Pfam" id="PF22780">
    <property type="entry name" value="HI0933_like_1st"/>
    <property type="match status" value="1"/>
</dbReference>
<dbReference type="InterPro" id="IPR023166">
    <property type="entry name" value="BaiN-like_dom_sf"/>
</dbReference>
<keyword evidence="7" id="KW-1185">Reference proteome</keyword>
<evidence type="ECO:0000313" key="7">
    <source>
        <dbReference type="Proteomes" id="UP000239430"/>
    </source>
</evidence>
<dbReference type="Gene3D" id="1.10.8.260">
    <property type="entry name" value="HI0933 insert domain-like"/>
    <property type="match status" value="1"/>
</dbReference>
<protein>
    <submittedName>
        <fullName evidence="6">Tricarballylate dehydrogenase</fullName>
    </submittedName>
</protein>
<reference evidence="6 7" key="1">
    <citation type="submission" date="2018-03" db="EMBL/GenBank/DDBJ databases">
        <title>Genome sequence of Moorella stamsii DSM 26217.</title>
        <authorList>
            <person name="Poehlein A."/>
            <person name="Daniel R."/>
        </authorList>
    </citation>
    <scope>NUCLEOTIDE SEQUENCE [LARGE SCALE GENOMIC DNA]</scope>
    <source>
        <strain evidence="7">DSM 26217</strain>
    </source>
</reference>
<organism evidence="6 7">
    <name type="scientific">Neomoorella stamsii</name>
    <dbReference type="NCBI Taxonomy" id="1266720"/>
    <lineage>
        <taxon>Bacteria</taxon>
        <taxon>Bacillati</taxon>
        <taxon>Bacillota</taxon>
        <taxon>Clostridia</taxon>
        <taxon>Neomoorellales</taxon>
        <taxon>Neomoorellaceae</taxon>
        <taxon>Neomoorella</taxon>
    </lineage>
</organism>
<comment type="caution">
    <text evidence="6">The sequence shown here is derived from an EMBL/GenBank/DDBJ whole genome shotgun (WGS) entry which is preliminary data.</text>
</comment>
<dbReference type="Proteomes" id="UP000239430">
    <property type="component" value="Unassembled WGS sequence"/>
</dbReference>
<accession>A0A9X7J3V3</accession>
<keyword evidence="3" id="KW-0274">FAD</keyword>
<dbReference type="SUPFAM" id="SSF160996">
    <property type="entry name" value="HI0933 insert domain-like"/>
    <property type="match status" value="1"/>
</dbReference>
<dbReference type="PANTHER" id="PTHR42887:SF2">
    <property type="entry name" value="OS12G0638800 PROTEIN"/>
    <property type="match status" value="1"/>
</dbReference>
<dbReference type="InterPro" id="IPR055178">
    <property type="entry name" value="RsdA/BaiN/AoA(So)-like_dom"/>
</dbReference>